<reference evidence="3 4" key="1">
    <citation type="submission" date="2021-03" db="EMBL/GenBank/DDBJ databases">
        <title>Genomic Encyclopedia of Type Strains, Phase IV (KMG-IV): sequencing the most valuable type-strain genomes for metagenomic binning, comparative biology and taxonomic classification.</title>
        <authorList>
            <person name="Goeker M."/>
        </authorList>
    </citation>
    <scope>NUCLEOTIDE SEQUENCE [LARGE SCALE GENOMIC DNA]</scope>
    <source>
        <strain evidence="3 4">DSM 26048</strain>
    </source>
</reference>
<organism evidence="3 4">
    <name type="scientific">Paenibacillus eucommiae</name>
    <dbReference type="NCBI Taxonomy" id="1355755"/>
    <lineage>
        <taxon>Bacteria</taxon>
        <taxon>Bacillati</taxon>
        <taxon>Bacillota</taxon>
        <taxon>Bacilli</taxon>
        <taxon>Bacillales</taxon>
        <taxon>Paenibacillaceae</taxon>
        <taxon>Paenibacillus</taxon>
    </lineage>
</organism>
<feature type="domain" description="VanZ-like" evidence="2">
    <location>
        <begin position="17"/>
        <end position="145"/>
    </location>
</feature>
<keyword evidence="1" id="KW-1133">Transmembrane helix</keyword>
<dbReference type="PANTHER" id="PTHR36834">
    <property type="entry name" value="MEMBRANE PROTEIN-RELATED"/>
    <property type="match status" value="1"/>
</dbReference>
<dbReference type="InterPro" id="IPR006976">
    <property type="entry name" value="VanZ-like"/>
</dbReference>
<dbReference type="PANTHER" id="PTHR36834:SF2">
    <property type="entry name" value="MEMBRANE PROTEIN"/>
    <property type="match status" value="1"/>
</dbReference>
<evidence type="ECO:0000259" key="2">
    <source>
        <dbReference type="Pfam" id="PF04892"/>
    </source>
</evidence>
<keyword evidence="4" id="KW-1185">Reference proteome</keyword>
<evidence type="ECO:0000256" key="1">
    <source>
        <dbReference type="SAM" id="Phobius"/>
    </source>
</evidence>
<feature type="transmembrane region" description="Helical" evidence="1">
    <location>
        <begin position="156"/>
        <end position="175"/>
    </location>
</feature>
<name>A0ABS4IPK4_9BACL</name>
<keyword evidence="1" id="KW-0472">Membrane</keyword>
<accession>A0ABS4IPK4</accession>
<keyword evidence="1" id="KW-0812">Transmembrane</keyword>
<dbReference type="Proteomes" id="UP001519287">
    <property type="component" value="Unassembled WGS sequence"/>
</dbReference>
<gene>
    <name evidence="3" type="ORF">J2Z66_000451</name>
</gene>
<evidence type="ECO:0000313" key="4">
    <source>
        <dbReference type="Proteomes" id="UP001519287"/>
    </source>
</evidence>
<feature type="transmembrane region" description="Helical" evidence="1">
    <location>
        <begin position="6"/>
        <end position="28"/>
    </location>
</feature>
<proteinExistence type="predicted"/>
<feature type="transmembrane region" description="Helical" evidence="1">
    <location>
        <begin position="75"/>
        <end position="93"/>
    </location>
</feature>
<dbReference type="EMBL" id="JAGGLB010000001">
    <property type="protein sequence ID" value="MBP1988856.1"/>
    <property type="molecule type" value="Genomic_DNA"/>
</dbReference>
<feature type="transmembrane region" description="Helical" evidence="1">
    <location>
        <begin position="100"/>
        <end position="122"/>
    </location>
</feature>
<dbReference type="Pfam" id="PF04892">
    <property type="entry name" value="VanZ"/>
    <property type="match status" value="1"/>
</dbReference>
<comment type="caution">
    <text evidence="3">The sequence shown here is derived from an EMBL/GenBank/DDBJ whole genome shotgun (WGS) entry which is preliminary data.</text>
</comment>
<dbReference type="InterPro" id="IPR053150">
    <property type="entry name" value="Teicoplanin_resist-assoc"/>
</dbReference>
<protein>
    <submittedName>
        <fullName evidence="3">Glycopeptide antibiotics resistance protein</fullName>
    </submittedName>
</protein>
<evidence type="ECO:0000313" key="3">
    <source>
        <dbReference type="EMBL" id="MBP1988856.1"/>
    </source>
</evidence>
<sequence length="305" mass="33969">MKQRTINGLYFVISLMFVIYLFVLLRIILFKGAPLYHLFGGAGLGIRSLNLIPFASIVDMLLDATLDWMRLAQNLLGNIVLFMPLGVFLALLYKKALKSVLLCGLGLSLLLEIIQFVFILGSSDVDDIILNAAGTAAGLYLYRLMERYFQHRIQILTAAAVIFLIMGVAGFGLLLQTNSDLFKYKPTERIVHNEQLVKDIEGQEAAVIGKIKKLDAAQLTVESVVVTMNGKAENKELKVTPDTRIILAAGTQEFFFSTLVKETTDYSSISYDNFKGNFKSYAEKVVKVWSADGIQASSILIYTWQ</sequence>
<dbReference type="RefSeq" id="WP_209969369.1">
    <property type="nucleotide sequence ID" value="NZ_JAGGLB010000001.1"/>
</dbReference>